<reference evidence="2 3" key="1">
    <citation type="submission" date="2016-11" db="EMBL/GenBank/DDBJ databases">
        <title>The macronuclear genome of Stentor coeruleus: a giant cell with tiny introns.</title>
        <authorList>
            <person name="Slabodnick M."/>
            <person name="Ruby J.G."/>
            <person name="Reiff S.B."/>
            <person name="Swart E.C."/>
            <person name="Gosai S."/>
            <person name="Prabakaran S."/>
            <person name="Witkowska E."/>
            <person name="Larue G.E."/>
            <person name="Fisher S."/>
            <person name="Freeman R.M."/>
            <person name="Gunawardena J."/>
            <person name="Chu W."/>
            <person name="Stover N.A."/>
            <person name="Gregory B.D."/>
            <person name="Nowacki M."/>
            <person name="Derisi J."/>
            <person name="Roy S.W."/>
            <person name="Marshall W.F."/>
            <person name="Sood P."/>
        </authorList>
    </citation>
    <scope>NUCLEOTIDE SEQUENCE [LARGE SCALE GENOMIC DNA]</scope>
    <source>
        <strain evidence="2">WM001</strain>
    </source>
</reference>
<comment type="caution">
    <text evidence="2">The sequence shown here is derived from an EMBL/GenBank/DDBJ whole genome shotgun (WGS) entry which is preliminary data.</text>
</comment>
<gene>
    <name evidence="2" type="ORF">SteCoe_16424</name>
</gene>
<name>A0A1R2C1B5_9CILI</name>
<evidence type="ECO:0000313" key="2">
    <source>
        <dbReference type="EMBL" id="OMJ82776.1"/>
    </source>
</evidence>
<dbReference type="EMBL" id="MPUH01000327">
    <property type="protein sequence ID" value="OMJ82776.1"/>
    <property type="molecule type" value="Genomic_DNA"/>
</dbReference>
<dbReference type="Proteomes" id="UP000187209">
    <property type="component" value="Unassembled WGS sequence"/>
</dbReference>
<sequence length="1415" mass="165328">MIIIFMIESNQSKENTQIKLSSNPTVSYSSIHTLSSHPSNVLKINGKEYKLPYGEKILVYNKNHSIKANIIFENNIIKKDITIITIGKNINFNNSSNINGKGLGVIFTKDQQKILIGEVKGLKGGSTNLTHSNEYIDLIETIKDNKNPHVSFDLKNLFKSIKLKNSFITYEKNINLPKDFQDNFIEFMYYLENNYIINEHLIQTIINNLLDAINDSIYWDFLHLILELYCIRKLKVTEGRKIIKAFIQDYKDQDIYKIITGFVSEKEIIDEFIMRQDEVYRKYEQLFQSNDNICDWDLFTWIICISQGKNKKKNSFFQLLNKDDKFFVGKFFTFTHPQTSKTIISDYIENIQRYHSNILISFSGSSLIKIQTVDSNIIITANINKEIGLSEYLQKIDSKINIKTENSLKESFQIIKISNNSLYIEIGEYQVQKFPDITKTKTKWVLLKSGEYRIQKYTLINDNSLYTIKMYYTTKSILPKKIKISSSKKKDFIQSIEELNQSIKVIDFTQFNITGTKKNLTDCLIVDCYEDVNQRKIQQLNLINEKLLSLRLSLVKNEEVRIWILMEYIKKGFIPLSQQIWLYIENDLNYKIKKTFDDLVIKYQEELEIKETSENLILKLALQANYETIVNKKESVAVKQTMDLLSESKFYTDEIKNKDLVLLLGTTGSGKSTTTCYLMKAEMKVYISKYGDEICEVVNNSGNYPKIGQSIGISETLYAKGYEIDITPRNQNSIKIMICDCPGFRDTRGMEYELCTNLSIDKAIKQASRIKGVVLTIQYTAFLQDRGQPVLESFQNLLDIVPDLIDDDDLLDSVFILITKVGDVRNIEEMIKERIGAHIHEIESLLQNKSGTYEASSSLLLKHRLWSRIQQIDRKKNLFIVKVRDKRANNNILNALYSSQPISKSKLKSAILSKELEKKYHDFIEMETHSWVKIIFEKFLNSIPKKIQDLNENISKMLNEIQQNENSINENLIKQHLLQTEIKKYFLKIELYENYTIKYLNNEISNIDIQNFLQTENHIFKTEKFADLTDTIAKLEKNVKNKAEELFSTQQQLKNSIEKLQNATIKVMQNEKMKKKLEVGSKTIQLWTYKEEANKKLIVFYTEAGAREKAISEVRDYYDYEITRKDVDLGYAKDYVGEIIHNIKLERQYRIVPNDNKDKFYHGSEVTSNYKTYKATIEGKYFEVDMQPKATIDGKKMIWPIKTTWNGNPTDMPWFKIYHTIPNMDINEATIINYNAETSNLNSDIAKLKDFIKRKQEEILEIDNEIQDIIKKINKCKIELDEEKNKEFTSGLEQLIEDTKYVIDCNKEKYRVLDKDIENFKLKNYELKEKIDEEKICVCKCCEERMLVGLAIYNQLGVLENLYEFCNSLNISKNIGESEVRYQTIESALGYMNIYKDSMPFITNEVYKVLGIEIE</sequence>
<evidence type="ECO:0000256" key="1">
    <source>
        <dbReference type="SAM" id="Coils"/>
    </source>
</evidence>
<keyword evidence="3" id="KW-1185">Reference proteome</keyword>
<dbReference type="InterPro" id="IPR027417">
    <property type="entry name" value="P-loop_NTPase"/>
</dbReference>
<dbReference type="SUPFAM" id="SSF52540">
    <property type="entry name" value="P-loop containing nucleoside triphosphate hydrolases"/>
    <property type="match status" value="1"/>
</dbReference>
<keyword evidence="1" id="KW-0175">Coiled coil</keyword>
<dbReference type="OrthoDB" id="2386367at2759"/>
<proteinExistence type="predicted"/>
<dbReference type="Gene3D" id="3.40.50.300">
    <property type="entry name" value="P-loop containing nucleotide triphosphate hydrolases"/>
    <property type="match status" value="1"/>
</dbReference>
<evidence type="ECO:0008006" key="4">
    <source>
        <dbReference type="Google" id="ProtNLM"/>
    </source>
</evidence>
<organism evidence="2 3">
    <name type="scientific">Stentor coeruleus</name>
    <dbReference type="NCBI Taxonomy" id="5963"/>
    <lineage>
        <taxon>Eukaryota</taxon>
        <taxon>Sar</taxon>
        <taxon>Alveolata</taxon>
        <taxon>Ciliophora</taxon>
        <taxon>Postciliodesmatophora</taxon>
        <taxon>Heterotrichea</taxon>
        <taxon>Heterotrichida</taxon>
        <taxon>Stentoridae</taxon>
        <taxon>Stentor</taxon>
    </lineage>
</organism>
<feature type="coiled-coil region" evidence="1">
    <location>
        <begin position="1245"/>
        <end position="1286"/>
    </location>
</feature>
<protein>
    <recommendedName>
        <fullName evidence="4">G domain-containing protein</fullName>
    </recommendedName>
</protein>
<accession>A0A1R2C1B5</accession>
<feature type="coiled-coil region" evidence="1">
    <location>
        <begin position="1025"/>
        <end position="1063"/>
    </location>
</feature>
<evidence type="ECO:0000313" key="3">
    <source>
        <dbReference type="Proteomes" id="UP000187209"/>
    </source>
</evidence>